<dbReference type="Pfam" id="PF00239">
    <property type="entry name" value="Resolvase"/>
    <property type="match status" value="1"/>
</dbReference>
<feature type="compositionally biased region" description="Low complexity" evidence="1">
    <location>
        <begin position="96"/>
        <end position="107"/>
    </location>
</feature>
<sequence>MIFGYYRVCTQDRQTDVFERACCPKRFIEKADGAKMNHHQLQMLPEQLRSGDTFMVIKLGRPGRSLQRLIDIAHELEEGGVDFVSVQDNINTSPATGTKLGSGSGTLVRHLHPRGASDDAKQLVR</sequence>
<dbReference type="InterPro" id="IPR036162">
    <property type="entry name" value="Resolvase-like_N_sf"/>
</dbReference>
<feature type="region of interest" description="Disordered" evidence="1">
    <location>
        <begin position="92"/>
        <end position="125"/>
    </location>
</feature>
<feature type="domain" description="Resolvase/invertase-type recombinase catalytic" evidence="2">
    <location>
        <begin position="2"/>
        <end position="122"/>
    </location>
</feature>
<gene>
    <name evidence="3" type="primary">tnpR1</name>
    <name evidence="3" type="ORF">FAES_2264</name>
</gene>
<dbReference type="CDD" id="cd03768">
    <property type="entry name" value="SR_ResInv"/>
    <property type="match status" value="1"/>
</dbReference>
<feature type="compositionally biased region" description="Basic and acidic residues" evidence="1">
    <location>
        <begin position="115"/>
        <end position="125"/>
    </location>
</feature>
<evidence type="ECO:0000313" key="3">
    <source>
        <dbReference type="EMBL" id="CCH00273.1"/>
    </source>
</evidence>
<dbReference type="EMBL" id="HE796683">
    <property type="protein sequence ID" value="CCH00273.1"/>
    <property type="molecule type" value="Genomic_DNA"/>
</dbReference>
<dbReference type="RefSeq" id="WP_015331372.1">
    <property type="nucleotide sequence ID" value="NC_020054.1"/>
</dbReference>
<reference evidence="3 4" key="1">
    <citation type="journal article" date="2012" name="J. Bacteriol.">
        <title>Genome Sequence of Fibrella aestuarina BUZ 2T, a Filamentous Marine Bacterium.</title>
        <authorList>
            <person name="Filippini M."/>
            <person name="Qi W."/>
            <person name="Blom J."/>
            <person name="Goesmann A."/>
            <person name="Smits T.H."/>
            <person name="Bagheri H.C."/>
        </authorList>
    </citation>
    <scope>NUCLEOTIDE SEQUENCE [LARGE SCALE GENOMIC DNA]</scope>
    <source>
        <strain evidence="4">BUZ 2T</strain>
    </source>
</reference>
<dbReference type="Gene3D" id="3.40.50.1390">
    <property type="entry name" value="Resolvase, N-terminal catalytic domain"/>
    <property type="match status" value="1"/>
</dbReference>
<dbReference type="GO" id="GO:0003677">
    <property type="term" value="F:DNA binding"/>
    <property type="evidence" value="ECO:0007669"/>
    <property type="project" value="InterPro"/>
</dbReference>
<dbReference type="InterPro" id="IPR006119">
    <property type="entry name" value="Resolv_N"/>
</dbReference>
<evidence type="ECO:0000256" key="1">
    <source>
        <dbReference type="SAM" id="MobiDB-lite"/>
    </source>
</evidence>
<organism evidence="3 4">
    <name type="scientific">Fibrella aestuarina BUZ 2</name>
    <dbReference type="NCBI Taxonomy" id="1166018"/>
    <lineage>
        <taxon>Bacteria</taxon>
        <taxon>Pseudomonadati</taxon>
        <taxon>Bacteroidota</taxon>
        <taxon>Cytophagia</taxon>
        <taxon>Cytophagales</taxon>
        <taxon>Spirosomataceae</taxon>
        <taxon>Fibrella</taxon>
    </lineage>
</organism>
<name>I0K820_9BACT</name>
<dbReference type="Proteomes" id="UP000011058">
    <property type="component" value="Chromosome"/>
</dbReference>
<proteinExistence type="predicted"/>
<dbReference type="STRING" id="1166018.FAES_2264"/>
<protein>
    <submittedName>
        <fullName evidence="3">Transposon Tn917 resolvase</fullName>
    </submittedName>
</protein>
<dbReference type="OrthoDB" id="942413at2"/>
<dbReference type="GO" id="GO:0000150">
    <property type="term" value="F:DNA strand exchange activity"/>
    <property type="evidence" value="ECO:0007669"/>
    <property type="project" value="InterPro"/>
</dbReference>
<dbReference type="KEGG" id="fae:FAES_2264"/>
<dbReference type="AlphaFoldDB" id="I0K820"/>
<evidence type="ECO:0000313" key="4">
    <source>
        <dbReference type="Proteomes" id="UP000011058"/>
    </source>
</evidence>
<keyword evidence="4" id="KW-1185">Reference proteome</keyword>
<dbReference type="HOGENOM" id="CLU_1989333_0_0_10"/>
<dbReference type="eggNOG" id="COG1961">
    <property type="taxonomic scope" value="Bacteria"/>
</dbReference>
<evidence type="ECO:0000259" key="2">
    <source>
        <dbReference type="SMART" id="SM00857"/>
    </source>
</evidence>
<dbReference type="SUPFAM" id="SSF53041">
    <property type="entry name" value="Resolvase-like"/>
    <property type="match status" value="1"/>
</dbReference>
<dbReference type="SMART" id="SM00857">
    <property type="entry name" value="Resolvase"/>
    <property type="match status" value="1"/>
</dbReference>
<accession>I0K820</accession>